<proteinExistence type="predicted"/>
<dbReference type="Proteomes" id="UP001154265">
    <property type="component" value="Unassembled WGS sequence"/>
</dbReference>
<dbReference type="EMBL" id="JAKKUT010000002">
    <property type="protein sequence ID" value="MDG2990142.1"/>
    <property type="molecule type" value="Genomic_DNA"/>
</dbReference>
<accession>A0ABT6EXP7</accession>
<comment type="caution">
    <text evidence="2">The sequence shown here is derived from an EMBL/GenBank/DDBJ whole genome shotgun (WGS) entry which is preliminary data.</text>
</comment>
<keyword evidence="1" id="KW-0732">Signal</keyword>
<reference evidence="2" key="2">
    <citation type="submission" date="2022-01" db="EMBL/GenBank/DDBJ databases">
        <authorList>
            <person name="Zivanovic Y."/>
            <person name="Moreira D."/>
            <person name="Lopez-Garcia P."/>
        </authorList>
    </citation>
    <scope>NUCLEOTIDE SEQUENCE</scope>
    <source>
        <strain evidence="2">G9</strain>
    </source>
</reference>
<evidence type="ECO:0000313" key="2">
    <source>
        <dbReference type="EMBL" id="MDG2990142.1"/>
    </source>
</evidence>
<feature type="signal peptide" evidence="1">
    <location>
        <begin position="1"/>
        <end position="27"/>
    </location>
</feature>
<evidence type="ECO:0000256" key="1">
    <source>
        <dbReference type="SAM" id="SignalP"/>
    </source>
</evidence>
<name>A0ABT6EXP7_9SYNE</name>
<sequence length="182" mass="19911">MNFSIPLLVTILALVSFPLLGCNTTNASDDRAQSQDGANGNPQVLTTAPEALENREDYDEINLEELPADGPLVGVDPEALAVAVFMPPVPPEEAREVRPVDTVMVVNPSRTDQAIDQTVVVVLSRVGLLDDSVRGIRYRVELQPTSSTNDSETPEWQMVWAGRQYLCQPMRGSQDWSSDLCS</sequence>
<evidence type="ECO:0000313" key="3">
    <source>
        <dbReference type="Proteomes" id="UP001154265"/>
    </source>
</evidence>
<feature type="chain" id="PRO_5045997633" evidence="1">
    <location>
        <begin position="28"/>
        <end position="182"/>
    </location>
</feature>
<gene>
    <name evidence="2" type="ORF">L3556_04210</name>
</gene>
<reference evidence="2" key="1">
    <citation type="journal article" date="2022" name="Genome Biol. Evol.">
        <title>A New Gene Family Diagnostic for Intracellular Biomineralization of Amorphous Ca Carbonates by Cyanobacteria.</title>
        <authorList>
            <person name="Benzerara K."/>
            <person name="Duprat E."/>
            <person name="Bitard-Feildel T."/>
            <person name="Caumes G."/>
            <person name="Cassier-Chauvat C."/>
            <person name="Chauvat F."/>
            <person name="Dezi M."/>
            <person name="Diop S.I."/>
            <person name="Gaschignard G."/>
            <person name="Gorgen S."/>
            <person name="Gugger M."/>
            <person name="Lopez-Garcia P."/>
            <person name="Millet M."/>
            <person name="Skouri-Panet F."/>
            <person name="Moreira D."/>
            <person name="Callebaut I."/>
        </authorList>
    </citation>
    <scope>NUCLEOTIDE SEQUENCE</scope>
    <source>
        <strain evidence="2">G9</strain>
    </source>
</reference>
<keyword evidence="3" id="KW-1185">Reference proteome</keyword>
<dbReference type="RefSeq" id="WP_277866060.1">
    <property type="nucleotide sequence ID" value="NZ_JAKKUT010000002.1"/>
</dbReference>
<protein>
    <submittedName>
        <fullName evidence="2">Uncharacterized protein</fullName>
    </submittedName>
</protein>
<organism evidence="2 3">
    <name type="scientific">Candidatus Synechococcus calcipolaris G9</name>
    <dbReference type="NCBI Taxonomy" id="1497997"/>
    <lineage>
        <taxon>Bacteria</taxon>
        <taxon>Bacillati</taxon>
        <taxon>Cyanobacteriota</taxon>
        <taxon>Cyanophyceae</taxon>
        <taxon>Synechococcales</taxon>
        <taxon>Synechococcaceae</taxon>
        <taxon>Synechococcus</taxon>
    </lineage>
</organism>